<protein>
    <recommendedName>
        <fullName evidence="2">DUF1566 domain-containing protein</fullName>
    </recommendedName>
</protein>
<dbReference type="AlphaFoldDB" id="A0A0I9S8P2"/>
<gene>
    <name evidence="1" type="ORF">EE52_0213470</name>
</gene>
<sequence>MSFKIYPILWIVLFCFGFPSGVFGQYIQKETIGETTYAVIYADGLAGAAQWGAGVGMTKNGATIRHQVSRGNGGNLSVNDRIPFRFIVAPTDVGNNDKNWMTVQGVSDGGDNNNPDFTIPANTGCRSYGTGASGTPGAGRKWRVPTQRELQLMWMFREPIGFIYSGGVMEESGKTKRYWASTEKGTDQAWFFDFAPGMPYCDTQAKSMANGMVRCVSDY</sequence>
<organism evidence="1">
    <name type="scientific">Bacteroides fragilis</name>
    <dbReference type="NCBI Taxonomy" id="817"/>
    <lineage>
        <taxon>Bacteria</taxon>
        <taxon>Pseudomonadati</taxon>
        <taxon>Bacteroidota</taxon>
        <taxon>Bacteroidia</taxon>
        <taxon>Bacteroidales</taxon>
        <taxon>Bacteroidaceae</taxon>
        <taxon>Bacteroides</taxon>
    </lineage>
</organism>
<dbReference type="PATRIC" id="fig|817.53.peg.2787"/>
<accession>A0A0I9S8P2</accession>
<proteinExistence type="predicted"/>
<comment type="caution">
    <text evidence="1">The sequence shown here is derived from an EMBL/GenBank/DDBJ whole genome shotgun (WGS) entry which is preliminary data.</text>
</comment>
<evidence type="ECO:0008006" key="2">
    <source>
        <dbReference type="Google" id="ProtNLM"/>
    </source>
</evidence>
<dbReference type="EMBL" id="JMZZ02000152">
    <property type="protein sequence ID" value="KFX74290.1"/>
    <property type="molecule type" value="Genomic_DNA"/>
</dbReference>
<reference evidence="1" key="1">
    <citation type="book" date="2014" name="THE 24TH EUROPEAN CONGRESS OF CLINICAL MICROBIOLOGY AND INFECTIOUS DISEASES" publisher="ECCMID 2014" city="Barcelona, Spain">
        <title>Identification of resistance genes in three multidrug-resistant Bacteroides fragilis isolates by whole genome sequencing.</title>
        <editorList>
            <person name="Unknown"/>
            <person name="A."/>
        </editorList>
        <authorList>
            <person name="Sydenham T.V."/>
            <person name="Hasman H."/>
            <person name="Wang M."/>
            <person name="Soki J."/>
            <person name="Nagy E."/>
            <person name="Justesen U.S."/>
        </authorList>
    </citation>
    <scope>NUCLEOTIDE SEQUENCE</scope>
    <source>
        <strain evidence="1">DCMOUH0018B</strain>
    </source>
</reference>
<name>A0A0I9S8P2_BACFG</name>
<evidence type="ECO:0000313" key="1">
    <source>
        <dbReference type="EMBL" id="KFX74290.1"/>
    </source>
</evidence>
<reference evidence="1" key="2">
    <citation type="submission" date="2014-07" db="EMBL/GenBank/DDBJ databases">
        <title>Genetics and epidemiology of antimicrobial resistance in B. fragilis group.</title>
        <authorList>
            <person name="Sydenham T.V."/>
            <person name="Hasman H."/>
            <person name="Kemp M."/>
            <person name="Justesen U.S."/>
        </authorList>
    </citation>
    <scope>NUCLEOTIDE SEQUENCE [LARGE SCALE GENOMIC DNA]</scope>
    <source>
        <strain evidence="1">DCMOUH0018B</strain>
    </source>
</reference>